<dbReference type="InterPro" id="IPR029061">
    <property type="entry name" value="THDP-binding"/>
</dbReference>
<reference evidence="7" key="1">
    <citation type="submission" date="2009-11" db="EMBL/GenBank/DDBJ databases">
        <authorList>
            <person name="Zhao L."/>
            <person name="Zhu H."/>
            <person name="Du B.H."/>
            <person name="Ding Y.Q."/>
            <person name="Tian F."/>
            <person name="Yao L.T."/>
        </authorList>
    </citation>
    <scope>NUCLEOTIDE SEQUENCE</scope>
    <source>
        <strain evidence="7">SC2</strain>
    </source>
</reference>
<dbReference type="PANTHER" id="PTHR18968">
    <property type="entry name" value="THIAMINE PYROPHOSPHATE ENZYMES"/>
    <property type="match status" value="1"/>
</dbReference>
<name>D1FNL6_PAEPO</name>
<dbReference type="PANTHER" id="PTHR18968:SF13">
    <property type="entry name" value="ACETOLACTATE SYNTHASE CATALYTIC SUBUNIT, MITOCHONDRIAL"/>
    <property type="match status" value="1"/>
</dbReference>
<dbReference type="SUPFAM" id="SSF52518">
    <property type="entry name" value="Thiamin diphosphate-binding fold (THDP-binding)"/>
    <property type="match status" value="2"/>
</dbReference>
<protein>
    <submittedName>
        <fullName evidence="7">Acetolactate synthase large subunit</fullName>
    </submittedName>
</protein>
<dbReference type="CDD" id="cd07035">
    <property type="entry name" value="TPP_PYR_POX_like"/>
    <property type="match status" value="1"/>
</dbReference>
<evidence type="ECO:0000259" key="5">
    <source>
        <dbReference type="Pfam" id="PF02775"/>
    </source>
</evidence>
<dbReference type="Pfam" id="PF00205">
    <property type="entry name" value="TPP_enzyme_M"/>
    <property type="match status" value="1"/>
</dbReference>
<dbReference type="GO" id="GO:0000287">
    <property type="term" value="F:magnesium ion binding"/>
    <property type="evidence" value="ECO:0007669"/>
    <property type="project" value="InterPro"/>
</dbReference>
<feature type="domain" description="Thiamine pyrophosphate enzyme TPP-binding" evidence="5">
    <location>
        <begin position="398"/>
        <end position="473"/>
    </location>
</feature>
<accession>D1FNL6</accession>
<dbReference type="InterPro" id="IPR029035">
    <property type="entry name" value="DHS-like_NAD/FAD-binding_dom"/>
</dbReference>
<dbReference type="SUPFAM" id="SSF52467">
    <property type="entry name" value="DHS-like NAD/FAD-binding domain"/>
    <property type="match status" value="1"/>
</dbReference>
<dbReference type="CDD" id="cd00568">
    <property type="entry name" value="TPP_enzymes"/>
    <property type="match status" value="1"/>
</dbReference>
<feature type="domain" description="Thiamine pyrophosphate enzyme central" evidence="4">
    <location>
        <begin position="191"/>
        <end position="321"/>
    </location>
</feature>
<dbReference type="InterPro" id="IPR012000">
    <property type="entry name" value="Thiamin_PyroP_enz_cen_dom"/>
</dbReference>
<dbReference type="InterPro" id="IPR011766">
    <property type="entry name" value="TPP_enzyme_TPP-bd"/>
</dbReference>
<organism evidence="7">
    <name type="scientific">Paenibacillus polymyxa</name>
    <name type="common">Bacillus polymyxa</name>
    <dbReference type="NCBI Taxonomy" id="1406"/>
    <lineage>
        <taxon>Bacteria</taxon>
        <taxon>Bacillati</taxon>
        <taxon>Bacillota</taxon>
        <taxon>Bacilli</taxon>
        <taxon>Bacillales</taxon>
        <taxon>Paenibacillaceae</taxon>
        <taxon>Paenibacillus</taxon>
    </lineage>
</organism>
<comment type="similarity">
    <text evidence="1 3">Belongs to the TPP enzyme family.</text>
</comment>
<dbReference type="GO" id="GO:0050660">
    <property type="term" value="F:flavin adenine dinucleotide binding"/>
    <property type="evidence" value="ECO:0007669"/>
    <property type="project" value="TreeGrafter"/>
</dbReference>
<dbReference type="EMBL" id="EU431181">
    <property type="protein sequence ID" value="ACZ01946.1"/>
    <property type="molecule type" value="Genomic_DNA"/>
</dbReference>
<dbReference type="AlphaFoldDB" id="D1FNL6"/>
<sequence length="566" mass="62843">MTASVFTWDAIIGHLNTAGVQHLFGFPSDYLKIVSSLPSSRMDFIQCKDQRNEVFIAAGSTLTTIQMSVCDVGKRPALSNTLTGLLEAKNLGAPLLLLALGYGVDKLVTRSFQEVDQISLVKPLVKWAYLVEHVDRLVWAMERAAFSAINGAPGPVYIELPENLMDQLVPTGLQFTPPEKLSCFPSRRQLDAVWGFIENARRPLILVGGGMKSGTGDVIERFANQQGAALFATYSGRGLVDEDHALFCGVAGLYPDLSLRQLWKESGVVITLGRRLEETATFEWDIMLQDTTLIQLNLNLEHFAHEYRGIKVLGDGYAAVEQWLERRGQEHDGVWFEMIRSCKQEGFSHRAIYLEEPKKSPGMPVPVLQAKIQTEYPENPVLLQETGRQEMRCYFYPYFRFAQGLVSIVPGDQSSLGFGAAADLGATVATLGPVVGLVGDGAFNLFCRDLMTAVEYQIPLSQLVLNNGGYGWFPIEMNFQHLTKLSFQLVTITAKTHCSFSNHEFLKNICIFFPVHMQNALILACQKCQETAASNTEEATSCADFFEKALDIFHSLWSSQQPASNN</sequence>
<dbReference type="Pfam" id="PF02775">
    <property type="entry name" value="TPP_enzyme_C"/>
    <property type="match status" value="1"/>
</dbReference>
<dbReference type="Gene3D" id="3.40.50.970">
    <property type="match status" value="2"/>
</dbReference>
<dbReference type="InterPro" id="IPR012001">
    <property type="entry name" value="Thiamin_PyroP_enz_TPP-bd_dom"/>
</dbReference>
<dbReference type="Gene3D" id="3.40.50.1220">
    <property type="entry name" value="TPP-binding domain"/>
    <property type="match status" value="1"/>
</dbReference>
<evidence type="ECO:0000259" key="4">
    <source>
        <dbReference type="Pfam" id="PF00205"/>
    </source>
</evidence>
<evidence type="ECO:0000256" key="2">
    <source>
        <dbReference type="ARBA" id="ARBA00023052"/>
    </source>
</evidence>
<dbReference type="GO" id="GO:0009097">
    <property type="term" value="P:isoleucine biosynthetic process"/>
    <property type="evidence" value="ECO:0007669"/>
    <property type="project" value="TreeGrafter"/>
</dbReference>
<gene>
    <name evidence="7" type="primary">fusD</name>
</gene>
<evidence type="ECO:0000256" key="1">
    <source>
        <dbReference type="ARBA" id="ARBA00007812"/>
    </source>
</evidence>
<evidence type="ECO:0000259" key="6">
    <source>
        <dbReference type="Pfam" id="PF02776"/>
    </source>
</evidence>
<keyword evidence="2 3" id="KW-0786">Thiamine pyrophosphate</keyword>
<evidence type="ECO:0000313" key="7">
    <source>
        <dbReference type="EMBL" id="ACZ01946.1"/>
    </source>
</evidence>
<dbReference type="GO" id="GO:0009099">
    <property type="term" value="P:L-valine biosynthetic process"/>
    <property type="evidence" value="ECO:0007669"/>
    <property type="project" value="TreeGrafter"/>
</dbReference>
<dbReference type="GO" id="GO:0003984">
    <property type="term" value="F:acetolactate synthase activity"/>
    <property type="evidence" value="ECO:0007669"/>
    <property type="project" value="TreeGrafter"/>
</dbReference>
<evidence type="ECO:0000256" key="3">
    <source>
        <dbReference type="RuleBase" id="RU362132"/>
    </source>
</evidence>
<dbReference type="GO" id="GO:0030976">
    <property type="term" value="F:thiamine pyrophosphate binding"/>
    <property type="evidence" value="ECO:0007669"/>
    <property type="project" value="InterPro"/>
</dbReference>
<proteinExistence type="inferred from homology"/>
<dbReference type="Pfam" id="PF02776">
    <property type="entry name" value="TPP_enzyme_N"/>
    <property type="match status" value="1"/>
</dbReference>
<dbReference type="GO" id="GO:0005948">
    <property type="term" value="C:acetolactate synthase complex"/>
    <property type="evidence" value="ECO:0007669"/>
    <property type="project" value="TreeGrafter"/>
</dbReference>
<dbReference type="InterPro" id="IPR045229">
    <property type="entry name" value="TPP_enz"/>
</dbReference>
<feature type="domain" description="Thiamine pyrophosphate enzyme N-terminal TPP-binding" evidence="6">
    <location>
        <begin position="9"/>
        <end position="120"/>
    </location>
</feature>